<feature type="domain" description="PAC" evidence="2">
    <location>
        <begin position="80"/>
        <end position="132"/>
    </location>
</feature>
<dbReference type="PANTHER" id="PTHR44757">
    <property type="entry name" value="DIGUANYLATE CYCLASE DGCP"/>
    <property type="match status" value="1"/>
</dbReference>
<dbReference type="GO" id="GO:0004673">
    <property type="term" value="F:protein histidine kinase activity"/>
    <property type="evidence" value="ECO:0007669"/>
    <property type="project" value="UniProtKB-EC"/>
</dbReference>
<dbReference type="Gene3D" id="3.30.450.20">
    <property type="entry name" value="PAS domain"/>
    <property type="match status" value="1"/>
</dbReference>
<name>A0ABN7YEA7_9BURK</name>
<dbReference type="InterPro" id="IPR052155">
    <property type="entry name" value="Biofilm_reg_signaling"/>
</dbReference>
<dbReference type="Pfam" id="PF00989">
    <property type="entry name" value="PAS"/>
    <property type="match status" value="1"/>
</dbReference>
<reference evidence="3 4" key="1">
    <citation type="submission" date="2021-08" db="EMBL/GenBank/DDBJ databases">
        <authorList>
            <person name="Peeters C."/>
        </authorList>
    </citation>
    <scope>NUCLEOTIDE SEQUENCE [LARGE SCALE GENOMIC DNA]</scope>
    <source>
        <strain evidence="3 4">LMG 21510</strain>
    </source>
</reference>
<dbReference type="InterPro" id="IPR035965">
    <property type="entry name" value="PAS-like_dom_sf"/>
</dbReference>
<dbReference type="PROSITE" id="PS50113">
    <property type="entry name" value="PAC"/>
    <property type="match status" value="1"/>
</dbReference>
<sequence>MPAPIDHAQLVAAIGDAIVIADPQGAITLWNPAAERLFGYTQEEALGQSLDLIVPERLRGRHWQGYDKTMATGSTRYGSELLKVPAVGKDGKAMSIAFTVALLKDGSGAVTGIVAVIRDETARFQEERALKKRLAELEGVVNAGGG</sequence>
<organism evidence="3 4">
    <name type="scientific">Cupriavidus respiraculi</name>
    <dbReference type="NCBI Taxonomy" id="195930"/>
    <lineage>
        <taxon>Bacteria</taxon>
        <taxon>Pseudomonadati</taxon>
        <taxon>Pseudomonadota</taxon>
        <taxon>Betaproteobacteria</taxon>
        <taxon>Burkholderiales</taxon>
        <taxon>Burkholderiaceae</taxon>
        <taxon>Cupriavidus</taxon>
    </lineage>
</organism>
<dbReference type="CDD" id="cd00130">
    <property type="entry name" value="PAS"/>
    <property type="match status" value="1"/>
</dbReference>
<dbReference type="SMART" id="SM00091">
    <property type="entry name" value="PAS"/>
    <property type="match status" value="1"/>
</dbReference>
<evidence type="ECO:0000313" key="3">
    <source>
        <dbReference type="EMBL" id="CAG9171737.1"/>
    </source>
</evidence>
<keyword evidence="3" id="KW-0808">Transferase</keyword>
<dbReference type="Proteomes" id="UP000721236">
    <property type="component" value="Unassembled WGS sequence"/>
</dbReference>
<dbReference type="PANTHER" id="PTHR44757:SF2">
    <property type="entry name" value="BIOFILM ARCHITECTURE MAINTENANCE PROTEIN MBAA"/>
    <property type="match status" value="1"/>
</dbReference>
<feature type="domain" description="PAS" evidence="1">
    <location>
        <begin position="9"/>
        <end position="56"/>
    </location>
</feature>
<protein>
    <submittedName>
        <fullName evidence="3">Sensor protein FixL</fullName>
        <ecNumber evidence="3">2.7.13.3</ecNumber>
    </submittedName>
</protein>
<dbReference type="RefSeq" id="WP_224041196.1">
    <property type="nucleotide sequence ID" value="NZ_CAJZAH010000002.1"/>
</dbReference>
<dbReference type="InterPro" id="IPR000014">
    <property type="entry name" value="PAS"/>
</dbReference>
<dbReference type="InterPro" id="IPR000700">
    <property type="entry name" value="PAS-assoc_C"/>
</dbReference>
<gene>
    <name evidence="3" type="primary">fixL</name>
    <name evidence="3" type="ORF">LMG21510_01767</name>
</gene>
<comment type="caution">
    <text evidence="3">The sequence shown here is derived from an EMBL/GenBank/DDBJ whole genome shotgun (WGS) entry which is preliminary data.</text>
</comment>
<accession>A0ABN7YEA7</accession>
<keyword evidence="4" id="KW-1185">Reference proteome</keyword>
<evidence type="ECO:0000313" key="4">
    <source>
        <dbReference type="Proteomes" id="UP000721236"/>
    </source>
</evidence>
<dbReference type="PROSITE" id="PS50112">
    <property type="entry name" value="PAS"/>
    <property type="match status" value="1"/>
</dbReference>
<proteinExistence type="predicted"/>
<dbReference type="SUPFAM" id="SSF55785">
    <property type="entry name" value="PYP-like sensor domain (PAS domain)"/>
    <property type="match status" value="1"/>
</dbReference>
<evidence type="ECO:0000259" key="1">
    <source>
        <dbReference type="PROSITE" id="PS50112"/>
    </source>
</evidence>
<dbReference type="NCBIfam" id="TIGR00229">
    <property type="entry name" value="sensory_box"/>
    <property type="match status" value="1"/>
</dbReference>
<dbReference type="InterPro" id="IPR013767">
    <property type="entry name" value="PAS_fold"/>
</dbReference>
<evidence type="ECO:0000259" key="2">
    <source>
        <dbReference type="PROSITE" id="PS50113"/>
    </source>
</evidence>
<dbReference type="EMBL" id="CAJZAH010000002">
    <property type="protein sequence ID" value="CAG9171737.1"/>
    <property type="molecule type" value="Genomic_DNA"/>
</dbReference>
<dbReference type="EC" id="2.7.13.3" evidence="3"/>